<dbReference type="InterPro" id="IPR002928">
    <property type="entry name" value="Myosin_tail"/>
</dbReference>
<dbReference type="Proteomes" id="UP000694546">
    <property type="component" value="Chromosome 9"/>
</dbReference>
<evidence type="ECO:0000256" key="2">
    <source>
        <dbReference type="SAM" id="Coils"/>
    </source>
</evidence>
<feature type="region of interest" description="Disordered" evidence="3">
    <location>
        <begin position="54"/>
        <end position="107"/>
    </location>
</feature>
<reference evidence="5" key="2">
    <citation type="submission" date="2025-09" db="UniProtKB">
        <authorList>
            <consortium name="Ensembl"/>
        </authorList>
    </citation>
    <scope>IDENTIFICATION</scope>
</reference>
<dbReference type="GO" id="GO:0016459">
    <property type="term" value="C:myosin complex"/>
    <property type="evidence" value="ECO:0007669"/>
    <property type="project" value="InterPro"/>
</dbReference>
<dbReference type="GeneTree" id="ENSGT00940000154489"/>
<evidence type="ECO:0000256" key="1">
    <source>
        <dbReference type="ARBA" id="ARBA00023054"/>
    </source>
</evidence>
<dbReference type="Ensembl" id="ENSGMOT00000004641.2">
    <property type="protein sequence ID" value="ENSGMOP00000004505.2"/>
    <property type="gene ID" value="ENSGMOG00000004222.2"/>
</dbReference>
<feature type="compositionally biased region" description="Pro residues" evidence="3">
    <location>
        <begin position="142"/>
        <end position="151"/>
    </location>
</feature>
<keyword evidence="1 2" id="KW-0175">Coiled coil</keyword>
<organism evidence="5 6">
    <name type="scientific">Gadus morhua</name>
    <name type="common">Atlantic cod</name>
    <dbReference type="NCBI Taxonomy" id="8049"/>
    <lineage>
        <taxon>Eukaryota</taxon>
        <taxon>Metazoa</taxon>
        <taxon>Chordata</taxon>
        <taxon>Craniata</taxon>
        <taxon>Vertebrata</taxon>
        <taxon>Euteleostomi</taxon>
        <taxon>Actinopterygii</taxon>
        <taxon>Neopterygii</taxon>
        <taxon>Teleostei</taxon>
        <taxon>Neoteleostei</taxon>
        <taxon>Acanthomorphata</taxon>
        <taxon>Zeiogadaria</taxon>
        <taxon>Gadariae</taxon>
        <taxon>Gadiformes</taxon>
        <taxon>Gadoidei</taxon>
        <taxon>Gadidae</taxon>
        <taxon>Gadus</taxon>
    </lineage>
</organism>
<feature type="coiled-coil region" evidence="2">
    <location>
        <begin position="248"/>
        <end position="310"/>
    </location>
</feature>
<evidence type="ECO:0000256" key="3">
    <source>
        <dbReference type="SAM" id="MobiDB-lite"/>
    </source>
</evidence>
<dbReference type="AlphaFoldDB" id="A0A8C4Z409"/>
<dbReference type="SUPFAM" id="SSF90257">
    <property type="entry name" value="Myosin rod fragments"/>
    <property type="match status" value="1"/>
</dbReference>
<evidence type="ECO:0000313" key="6">
    <source>
        <dbReference type="Proteomes" id="UP000694546"/>
    </source>
</evidence>
<dbReference type="PANTHER" id="PTHR46349:SF2">
    <property type="entry name" value="CINGULIN-LIKE PROTEIN 1"/>
    <property type="match status" value="1"/>
</dbReference>
<feature type="region of interest" description="Disordered" evidence="3">
    <location>
        <begin position="748"/>
        <end position="774"/>
    </location>
</feature>
<evidence type="ECO:0000259" key="4">
    <source>
        <dbReference type="Pfam" id="PF01576"/>
    </source>
</evidence>
<protein>
    <recommendedName>
        <fullName evidence="4">Myosin tail domain-containing protein</fullName>
    </recommendedName>
</protein>
<feature type="compositionally biased region" description="Basic and acidic residues" evidence="3">
    <location>
        <begin position="173"/>
        <end position="182"/>
    </location>
</feature>
<evidence type="ECO:0000313" key="5">
    <source>
        <dbReference type="Ensembl" id="ENSGMOP00000004505.2"/>
    </source>
</evidence>
<dbReference type="PANTHER" id="PTHR46349">
    <property type="entry name" value="CINGULIN-LIKE PROTEIN 1-RELATED"/>
    <property type="match status" value="1"/>
</dbReference>
<sequence length="835" mass="96197">MEHRRMNISPDIRVQRGYVQPHSRPRSSPDNLFGVRVQIQGIKGCPYVVMNSNDQESLRDSPAPQSEQQGQRRAGSLDRFLEEVPASRGQVTHSESRDSGRIAASNALHYQRHPELLRPYDPERNNLNLLIAPQPIADPRASPSPPGPFPTQGPQAVSPTNRARIPLPAGGPDQDHDEHHSGEPASPGKGVPARSPNSLETDTISSVTPDLLKGQKEVSADSNEDTAKQILYFYLKDGNDKKSMAEMLNKGEFELSKLQDRLAEVEADLQSTIQELAHLKAERERSKTEMKDLQHQLSEMHDELDQAKNTEDINADKEVLLKDMAQLRDGYQELLTVQEEQEEMLQLREVELAGLKEALKEEVESHERGVTDLKEEHLQKVQKLLRAVDKSNTLLGQDKAEAERDREACQNKFRAMSQERGHLKEQVRQLEGKVEELHHAIREAKGLEKQLEQRANQLEKEKQQVERTLMEVRQKEDQMSQSNQALITRLEDVQIELTKLNHEHRELKDKLREEKSQVLELWRTRQELEEERKTQDRTVEQMQKKMSSIMGECEVSTEKLQQQVNEARERSQRELAELRRQLEEKGAELDKCRLTAKKLQEEVRPANPLNPHSAGRKWASTLPVERTPKLEDLTEERSSADRLMDRVEKSKEQMDQIRTEVQQERAARQDLECDKMGLERQNKDLKSRVGHLEGVRGVNQQDSVVSRLTSRIQDLEDRLQGEKRDNNTLQQANRKLERKIREMKMQVDEENVSLQNQRDQLTQRLKTSKRQMDEAEEEIERLENAKKKLQRDLDEQLEANEQLHGHLGTLRQKKISSQLSVVDDDGDDLDDLVSD</sequence>
<feature type="domain" description="Myosin tail" evidence="4">
    <location>
        <begin position="252"/>
        <end position="603"/>
    </location>
</feature>
<feature type="domain" description="Myosin tail" evidence="4">
    <location>
        <begin position="631"/>
        <end position="813"/>
    </location>
</feature>
<dbReference type="OMA" id="EMCQSNQ"/>
<dbReference type="GO" id="GO:0005923">
    <property type="term" value="C:bicellular tight junction"/>
    <property type="evidence" value="ECO:0007669"/>
    <property type="project" value="TreeGrafter"/>
</dbReference>
<accession>A0A8C4Z409</accession>
<feature type="region of interest" description="Disordered" evidence="3">
    <location>
        <begin position="135"/>
        <end position="222"/>
    </location>
</feature>
<feature type="compositionally biased region" description="Polar residues" evidence="3">
    <location>
        <begin position="752"/>
        <end position="765"/>
    </location>
</feature>
<dbReference type="Pfam" id="PF01576">
    <property type="entry name" value="Myosin_tail_1"/>
    <property type="match status" value="2"/>
</dbReference>
<name>A0A8C4Z409_GADMO</name>
<feature type="compositionally biased region" description="Polar residues" evidence="3">
    <location>
        <begin position="195"/>
        <end position="208"/>
    </location>
</feature>
<feature type="region of interest" description="Disordered" evidence="3">
    <location>
        <begin position="1"/>
        <end position="32"/>
    </location>
</feature>
<proteinExistence type="predicted"/>
<reference evidence="5" key="1">
    <citation type="submission" date="2025-08" db="UniProtKB">
        <authorList>
            <consortium name="Ensembl"/>
        </authorList>
    </citation>
    <scope>IDENTIFICATION</scope>
</reference>
<feature type="coiled-coil region" evidence="2">
    <location>
        <begin position="356"/>
        <end position="602"/>
    </location>
</feature>
<keyword evidence="6" id="KW-1185">Reference proteome</keyword>
<dbReference type="GO" id="GO:0150105">
    <property type="term" value="P:protein localization to cell-cell junction"/>
    <property type="evidence" value="ECO:0007669"/>
    <property type="project" value="TreeGrafter"/>
</dbReference>